<evidence type="ECO:0000256" key="4">
    <source>
        <dbReference type="ARBA" id="ARBA00022833"/>
    </source>
</evidence>
<evidence type="ECO:0000313" key="6">
    <source>
        <dbReference type="EMBL" id="SUJ24548.1"/>
    </source>
</evidence>
<keyword evidence="3" id="KW-0378">Hydrolase</keyword>
<comment type="similarity">
    <text evidence="1">Belongs to the metallo-beta-lactamase superfamily.</text>
</comment>
<accession>A0A380CPS2</accession>
<dbReference type="GO" id="GO:0046872">
    <property type="term" value="F:metal ion binding"/>
    <property type="evidence" value="ECO:0007669"/>
    <property type="project" value="UniProtKB-KW"/>
</dbReference>
<feature type="domain" description="Metallo-beta-lactamase" evidence="5">
    <location>
        <begin position="21"/>
        <end position="243"/>
    </location>
</feature>
<dbReference type="PANTHER" id="PTHR42978">
    <property type="entry name" value="QUORUM-QUENCHING LACTONASE YTNP-RELATED-RELATED"/>
    <property type="match status" value="1"/>
</dbReference>
<evidence type="ECO:0000256" key="1">
    <source>
        <dbReference type="ARBA" id="ARBA00007749"/>
    </source>
</evidence>
<dbReference type="InterPro" id="IPR036866">
    <property type="entry name" value="RibonucZ/Hydroxyglut_hydro"/>
</dbReference>
<dbReference type="EMBL" id="UGYW01000002">
    <property type="protein sequence ID" value="SUJ24548.1"/>
    <property type="molecule type" value="Genomic_DNA"/>
</dbReference>
<evidence type="ECO:0000256" key="3">
    <source>
        <dbReference type="ARBA" id="ARBA00022801"/>
    </source>
</evidence>
<reference evidence="6 7" key="1">
    <citation type="submission" date="2018-06" db="EMBL/GenBank/DDBJ databases">
        <authorList>
            <consortium name="Pathogen Informatics"/>
            <person name="Doyle S."/>
        </authorList>
    </citation>
    <scope>NUCLEOTIDE SEQUENCE [LARGE SCALE GENOMIC DNA]</scope>
    <source>
        <strain evidence="6 7">NCTC11388</strain>
    </source>
</reference>
<keyword evidence="4" id="KW-0862">Zinc</keyword>
<gene>
    <name evidence="6" type="ORF">NCTC11388_03592</name>
</gene>
<proteinExistence type="inferred from homology"/>
<dbReference type="CDD" id="cd07742">
    <property type="entry name" value="metallo-hydrolase-like_MBL-fold"/>
    <property type="match status" value="1"/>
</dbReference>
<dbReference type="AlphaFoldDB" id="A0A380CPS2"/>
<dbReference type="GO" id="GO:0016787">
    <property type="term" value="F:hydrolase activity"/>
    <property type="evidence" value="ECO:0007669"/>
    <property type="project" value="UniProtKB-KW"/>
</dbReference>
<dbReference type="SMART" id="SM00849">
    <property type="entry name" value="Lactamase_B"/>
    <property type="match status" value="1"/>
</dbReference>
<evidence type="ECO:0000256" key="2">
    <source>
        <dbReference type="ARBA" id="ARBA00022723"/>
    </source>
</evidence>
<dbReference type="Proteomes" id="UP000254893">
    <property type="component" value="Unassembled WGS sequence"/>
</dbReference>
<organism evidence="6 7">
    <name type="scientific">Sphingobacterium spiritivorum</name>
    <name type="common">Flavobacterium spiritivorum</name>
    <dbReference type="NCBI Taxonomy" id="258"/>
    <lineage>
        <taxon>Bacteria</taxon>
        <taxon>Pseudomonadati</taxon>
        <taxon>Bacteroidota</taxon>
        <taxon>Sphingobacteriia</taxon>
        <taxon>Sphingobacteriales</taxon>
        <taxon>Sphingobacteriaceae</taxon>
        <taxon>Sphingobacterium</taxon>
    </lineage>
</organism>
<evidence type="ECO:0000313" key="7">
    <source>
        <dbReference type="Proteomes" id="UP000254893"/>
    </source>
</evidence>
<dbReference type="Pfam" id="PF00753">
    <property type="entry name" value="Lactamase_B"/>
    <property type="match status" value="1"/>
</dbReference>
<dbReference type="PANTHER" id="PTHR42978:SF3">
    <property type="entry name" value="BLR3078 PROTEIN"/>
    <property type="match status" value="1"/>
</dbReference>
<keyword evidence="2" id="KW-0479">Metal-binding</keyword>
<dbReference type="RefSeq" id="WP_115171043.1">
    <property type="nucleotide sequence ID" value="NZ_UGYW01000002.1"/>
</dbReference>
<dbReference type="InterPro" id="IPR001279">
    <property type="entry name" value="Metallo-B-lactamas"/>
</dbReference>
<sequence length="256" mass="29410">MTKIHHINCLKIVTAVNDNVIGHCILIESDHELFLIDTGVGLLDTKFPNERIGEQLIEMAGFRFNEDWTAIRQISALGLENKPVTHCIISHLDPDHIGGLADFPAATVHVGKEEYDNFNSGNPRYLAHMLDHHPVIQTYAETTDKWFGLEARKVNIKSDIDIYLIPLFGHTSGHCGVAFRQHAKWFFYISDAYYMKIELTDKGHPVNDLAKARADNNEWRLDTLHRIREFMDHHPDVEVFGYHDIEEFDALLNEIK</sequence>
<name>A0A380CPS2_SPHSI</name>
<dbReference type="InterPro" id="IPR051013">
    <property type="entry name" value="MBL_superfamily_lactonases"/>
</dbReference>
<dbReference type="SUPFAM" id="SSF56281">
    <property type="entry name" value="Metallo-hydrolase/oxidoreductase"/>
    <property type="match status" value="1"/>
</dbReference>
<protein>
    <submittedName>
        <fullName evidence="6">Metallo-beta-lactamase superfamily</fullName>
    </submittedName>
</protein>
<evidence type="ECO:0000259" key="5">
    <source>
        <dbReference type="SMART" id="SM00849"/>
    </source>
</evidence>
<dbReference type="Gene3D" id="3.60.15.10">
    <property type="entry name" value="Ribonuclease Z/Hydroxyacylglutathione hydrolase-like"/>
    <property type="match status" value="1"/>
</dbReference>